<name>A0A391NVQ4_9EUKA</name>
<evidence type="ECO:0000313" key="1">
    <source>
        <dbReference type="EMBL" id="GCA65107.1"/>
    </source>
</evidence>
<reference evidence="1 2" key="1">
    <citation type="journal article" date="2018" name="PLoS ONE">
        <title>The draft genome of Kipferlia bialata reveals reductive genome evolution in fornicate parasites.</title>
        <authorList>
            <person name="Tanifuji G."/>
            <person name="Takabayashi S."/>
            <person name="Kume K."/>
            <person name="Takagi M."/>
            <person name="Nakayama T."/>
            <person name="Kamikawa R."/>
            <person name="Inagaki Y."/>
            <person name="Hashimoto T."/>
        </authorList>
    </citation>
    <scope>NUCLEOTIDE SEQUENCE [LARGE SCALE GENOMIC DNA]</scope>
    <source>
        <strain evidence="1">NY0173</strain>
    </source>
</reference>
<evidence type="ECO:0000313" key="2">
    <source>
        <dbReference type="Proteomes" id="UP000265618"/>
    </source>
</evidence>
<gene>
    <name evidence="1" type="ORF">KIPB_016278</name>
</gene>
<accession>A0A391NVQ4</accession>
<sequence length="13" mass="1622">MRLLKENTPEFDE</sequence>
<dbReference type="Proteomes" id="UP000265618">
    <property type="component" value="Unassembled WGS sequence"/>
</dbReference>
<organism evidence="1 2">
    <name type="scientific">Kipferlia bialata</name>
    <dbReference type="NCBI Taxonomy" id="797122"/>
    <lineage>
        <taxon>Eukaryota</taxon>
        <taxon>Metamonada</taxon>
        <taxon>Carpediemonas-like organisms</taxon>
        <taxon>Kipferlia</taxon>
    </lineage>
</organism>
<comment type="caution">
    <text evidence="1">The sequence shown here is derived from an EMBL/GenBank/DDBJ whole genome shotgun (WGS) entry which is preliminary data.</text>
</comment>
<feature type="non-terminal residue" evidence="1">
    <location>
        <position position="13"/>
    </location>
</feature>
<proteinExistence type="predicted"/>
<keyword evidence="2" id="KW-1185">Reference proteome</keyword>
<protein>
    <submittedName>
        <fullName evidence="1">Uncharacterized protein</fullName>
    </submittedName>
</protein>
<dbReference type="EMBL" id="BDIP01009816">
    <property type="protein sequence ID" value="GCA65107.1"/>
    <property type="molecule type" value="Genomic_DNA"/>
</dbReference>